<keyword evidence="4" id="KW-1185">Reference proteome</keyword>
<evidence type="ECO:0000256" key="1">
    <source>
        <dbReference type="SAM" id="MobiDB-lite"/>
    </source>
</evidence>
<sequence>MVSFNPIHSTRSQSASAISFEIDQMFGVEVGPLDDRKGYVVYAGILSRRSEYFARAMKGPWKELEDQLITLHDFEPRIFEIYLNHVYTDRLPTMTDDDSEWEDLALTYVLCEWLQDCKAKDAIILAMLSKAQKSCSLRGDDPEIPGATAVQTIYLGTPDGSPARRLLTDIWTCSAHDCINEYYDVLPKDFLRDLTIYFLRESEGHGGCLIEESDGGEYLEIKEKKVDPSPNKKRKSPLNERVIKKPSSLRERARKSSKSPESVQDKSQDAAAP</sequence>
<proteinExistence type="predicted"/>
<dbReference type="Proteomes" id="UP000799324">
    <property type="component" value="Unassembled WGS sequence"/>
</dbReference>
<dbReference type="OrthoDB" id="1022638at2759"/>
<name>A0A6A6SSK9_9PLEO</name>
<dbReference type="SUPFAM" id="SSF54695">
    <property type="entry name" value="POZ domain"/>
    <property type="match status" value="1"/>
</dbReference>
<dbReference type="InterPro" id="IPR011333">
    <property type="entry name" value="SKP1/BTB/POZ_sf"/>
</dbReference>
<dbReference type="AlphaFoldDB" id="A0A6A6SSK9"/>
<feature type="compositionally biased region" description="Basic and acidic residues" evidence="1">
    <location>
        <begin position="263"/>
        <end position="273"/>
    </location>
</feature>
<reference evidence="3" key="1">
    <citation type="journal article" date="2020" name="Stud. Mycol.">
        <title>101 Dothideomycetes genomes: a test case for predicting lifestyles and emergence of pathogens.</title>
        <authorList>
            <person name="Haridas S."/>
            <person name="Albert R."/>
            <person name="Binder M."/>
            <person name="Bloem J."/>
            <person name="Labutti K."/>
            <person name="Salamov A."/>
            <person name="Andreopoulos B."/>
            <person name="Baker S."/>
            <person name="Barry K."/>
            <person name="Bills G."/>
            <person name="Bluhm B."/>
            <person name="Cannon C."/>
            <person name="Castanera R."/>
            <person name="Culley D."/>
            <person name="Daum C."/>
            <person name="Ezra D."/>
            <person name="Gonzalez J."/>
            <person name="Henrissat B."/>
            <person name="Kuo A."/>
            <person name="Liang C."/>
            <person name="Lipzen A."/>
            <person name="Lutzoni F."/>
            <person name="Magnuson J."/>
            <person name="Mondo S."/>
            <person name="Nolan M."/>
            <person name="Ohm R."/>
            <person name="Pangilinan J."/>
            <person name="Park H.-J."/>
            <person name="Ramirez L."/>
            <person name="Alfaro M."/>
            <person name="Sun H."/>
            <person name="Tritt A."/>
            <person name="Yoshinaga Y."/>
            <person name="Zwiers L.-H."/>
            <person name="Turgeon B."/>
            <person name="Goodwin S."/>
            <person name="Spatafora J."/>
            <person name="Crous P."/>
            <person name="Grigoriev I."/>
        </authorList>
    </citation>
    <scope>NUCLEOTIDE SEQUENCE</scope>
    <source>
        <strain evidence="3">CBS 122681</strain>
    </source>
</reference>
<evidence type="ECO:0000259" key="2">
    <source>
        <dbReference type="PROSITE" id="PS50097"/>
    </source>
</evidence>
<organism evidence="3 4">
    <name type="scientific">Lophiostoma macrostomum CBS 122681</name>
    <dbReference type="NCBI Taxonomy" id="1314788"/>
    <lineage>
        <taxon>Eukaryota</taxon>
        <taxon>Fungi</taxon>
        <taxon>Dikarya</taxon>
        <taxon>Ascomycota</taxon>
        <taxon>Pezizomycotina</taxon>
        <taxon>Dothideomycetes</taxon>
        <taxon>Pleosporomycetidae</taxon>
        <taxon>Pleosporales</taxon>
        <taxon>Lophiostomataceae</taxon>
        <taxon>Lophiostoma</taxon>
    </lineage>
</organism>
<gene>
    <name evidence="3" type="ORF">K491DRAFT_666730</name>
</gene>
<dbReference type="InterPro" id="IPR000210">
    <property type="entry name" value="BTB/POZ_dom"/>
</dbReference>
<dbReference type="PANTHER" id="PTHR47843">
    <property type="entry name" value="BTB DOMAIN-CONTAINING PROTEIN-RELATED"/>
    <property type="match status" value="1"/>
</dbReference>
<protein>
    <recommendedName>
        <fullName evidence="2">BTB domain-containing protein</fullName>
    </recommendedName>
</protein>
<dbReference type="PANTHER" id="PTHR47843:SF2">
    <property type="entry name" value="BTB DOMAIN-CONTAINING PROTEIN"/>
    <property type="match status" value="1"/>
</dbReference>
<feature type="region of interest" description="Disordered" evidence="1">
    <location>
        <begin position="221"/>
        <end position="273"/>
    </location>
</feature>
<evidence type="ECO:0000313" key="4">
    <source>
        <dbReference type="Proteomes" id="UP000799324"/>
    </source>
</evidence>
<dbReference type="Gene3D" id="3.30.710.10">
    <property type="entry name" value="Potassium Channel Kv1.1, Chain A"/>
    <property type="match status" value="1"/>
</dbReference>
<accession>A0A6A6SSK9</accession>
<feature type="domain" description="BTB" evidence="2">
    <location>
        <begin position="22"/>
        <end position="95"/>
    </location>
</feature>
<evidence type="ECO:0000313" key="3">
    <source>
        <dbReference type="EMBL" id="KAF2650756.1"/>
    </source>
</evidence>
<feature type="compositionally biased region" description="Basic and acidic residues" evidence="1">
    <location>
        <begin position="237"/>
        <end position="251"/>
    </location>
</feature>
<dbReference type="Pfam" id="PF00651">
    <property type="entry name" value="BTB"/>
    <property type="match status" value="1"/>
</dbReference>
<dbReference type="PROSITE" id="PS50097">
    <property type="entry name" value="BTB"/>
    <property type="match status" value="1"/>
</dbReference>
<dbReference type="EMBL" id="MU004445">
    <property type="protein sequence ID" value="KAF2650756.1"/>
    <property type="molecule type" value="Genomic_DNA"/>
</dbReference>
<dbReference type="CDD" id="cd18186">
    <property type="entry name" value="BTB_POZ_ZBTB_KLHL-like"/>
    <property type="match status" value="1"/>
</dbReference>